<keyword evidence="1" id="KW-0812">Transmembrane</keyword>
<reference evidence="2 3" key="1">
    <citation type="submission" date="2017-03" db="EMBL/GenBank/DDBJ databases">
        <authorList>
            <person name="Afonso C.L."/>
            <person name="Miller P.J."/>
            <person name="Scott M.A."/>
            <person name="Spackman E."/>
            <person name="Goraichik I."/>
            <person name="Dimitrov K.M."/>
            <person name="Suarez D.L."/>
            <person name="Swayne D.E."/>
        </authorList>
    </citation>
    <scope>NUCLEOTIDE SEQUENCE [LARGE SCALE GENOMIC DNA]</scope>
    <source>
        <strain evidence="2 3">CECT 8625</strain>
    </source>
</reference>
<organism evidence="2 3">
    <name type="scientific">Roseivivax jejudonensis</name>
    <dbReference type="NCBI Taxonomy" id="1529041"/>
    <lineage>
        <taxon>Bacteria</taxon>
        <taxon>Pseudomonadati</taxon>
        <taxon>Pseudomonadota</taxon>
        <taxon>Alphaproteobacteria</taxon>
        <taxon>Rhodobacterales</taxon>
        <taxon>Roseobacteraceae</taxon>
        <taxon>Roseivivax</taxon>
    </lineage>
</organism>
<feature type="transmembrane region" description="Helical" evidence="1">
    <location>
        <begin position="44"/>
        <end position="61"/>
    </location>
</feature>
<proteinExistence type="predicted"/>
<dbReference type="OrthoDB" id="7652343at2"/>
<dbReference type="PROSITE" id="PS51257">
    <property type="entry name" value="PROKAR_LIPOPROTEIN"/>
    <property type="match status" value="1"/>
</dbReference>
<evidence type="ECO:0000313" key="2">
    <source>
        <dbReference type="EMBL" id="SLN48850.1"/>
    </source>
</evidence>
<dbReference type="RefSeq" id="WP_085792088.1">
    <property type="nucleotide sequence ID" value="NZ_FWFK01000004.1"/>
</dbReference>
<feature type="transmembrane region" description="Helical" evidence="1">
    <location>
        <begin position="91"/>
        <end position="112"/>
    </location>
</feature>
<feature type="transmembrane region" description="Helical" evidence="1">
    <location>
        <begin position="68"/>
        <end position="85"/>
    </location>
</feature>
<keyword evidence="1" id="KW-0472">Membrane</keyword>
<gene>
    <name evidence="2" type="ORF">ROJ8625_02391</name>
</gene>
<accession>A0A1X6ZDY6</accession>
<dbReference type="AlphaFoldDB" id="A0A1X6ZDY6"/>
<sequence length="118" mass="12154">MFTPRLLLLAALAGIAGCIANSIAVSVLFGAPLWPLILSPGREFWSIVFALALVPIFARMAPVAAGATGFVVLNLLASVSAKLIWGAGAPWTMVFVVNGVYAIVAVAVYAAGREKALA</sequence>
<dbReference type="Proteomes" id="UP000193570">
    <property type="component" value="Unassembled WGS sequence"/>
</dbReference>
<dbReference type="EMBL" id="FWFK01000004">
    <property type="protein sequence ID" value="SLN48850.1"/>
    <property type="molecule type" value="Genomic_DNA"/>
</dbReference>
<evidence type="ECO:0000256" key="1">
    <source>
        <dbReference type="SAM" id="Phobius"/>
    </source>
</evidence>
<evidence type="ECO:0000313" key="3">
    <source>
        <dbReference type="Proteomes" id="UP000193570"/>
    </source>
</evidence>
<name>A0A1X6ZDY6_9RHOB</name>
<keyword evidence="3" id="KW-1185">Reference proteome</keyword>
<protein>
    <submittedName>
        <fullName evidence="2">Uncharacterized protein</fullName>
    </submittedName>
</protein>
<keyword evidence="1" id="KW-1133">Transmembrane helix</keyword>